<keyword evidence="3" id="KW-0949">S-adenosyl-L-methionine</keyword>
<keyword evidence="6" id="KW-1185">Reference proteome</keyword>
<dbReference type="InterPro" id="IPR029063">
    <property type="entry name" value="SAM-dependent_MTases_sf"/>
</dbReference>
<evidence type="ECO:0000259" key="4">
    <source>
        <dbReference type="Pfam" id="PF13649"/>
    </source>
</evidence>
<dbReference type="PANTHER" id="PTHR43464:SF19">
    <property type="entry name" value="UBIQUINONE BIOSYNTHESIS O-METHYLTRANSFERASE, MITOCHONDRIAL"/>
    <property type="match status" value="1"/>
</dbReference>
<dbReference type="Gene3D" id="3.40.50.150">
    <property type="entry name" value="Vaccinia Virus protein VP39"/>
    <property type="match status" value="1"/>
</dbReference>
<evidence type="ECO:0000256" key="1">
    <source>
        <dbReference type="ARBA" id="ARBA00022603"/>
    </source>
</evidence>
<comment type="caution">
    <text evidence="5">The sequence shown here is derived from an EMBL/GenBank/DDBJ whole genome shotgun (WGS) entry which is preliminary data.</text>
</comment>
<dbReference type="Pfam" id="PF13649">
    <property type="entry name" value="Methyltransf_25"/>
    <property type="match status" value="1"/>
</dbReference>
<name>A0A917S632_9ACTN</name>
<protein>
    <submittedName>
        <fullName evidence="5">Methyltransferase type 12</fullName>
    </submittedName>
</protein>
<organism evidence="5 6">
    <name type="scientific">Microlunatus endophyticus</name>
    <dbReference type="NCBI Taxonomy" id="1716077"/>
    <lineage>
        <taxon>Bacteria</taxon>
        <taxon>Bacillati</taxon>
        <taxon>Actinomycetota</taxon>
        <taxon>Actinomycetes</taxon>
        <taxon>Propionibacteriales</taxon>
        <taxon>Propionibacteriaceae</taxon>
        <taxon>Microlunatus</taxon>
    </lineage>
</organism>
<feature type="domain" description="Methyltransferase" evidence="4">
    <location>
        <begin position="52"/>
        <end position="142"/>
    </location>
</feature>
<keyword evidence="1 5" id="KW-0489">Methyltransferase</keyword>
<evidence type="ECO:0000256" key="2">
    <source>
        <dbReference type="ARBA" id="ARBA00022679"/>
    </source>
</evidence>
<dbReference type="Proteomes" id="UP000613840">
    <property type="component" value="Unassembled WGS sequence"/>
</dbReference>
<reference evidence="5" key="2">
    <citation type="submission" date="2020-09" db="EMBL/GenBank/DDBJ databases">
        <authorList>
            <person name="Sun Q."/>
            <person name="Zhou Y."/>
        </authorList>
    </citation>
    <scope>NUCLEOTIDE SEQUENCE</scope>
    <source>
        <strain evidence="5">CGMCC 4.7306</strain>
    </source>
</reference>
<dbReference type="GO" id="GO:0032259">
    <property type="term" value="P:methylation"/>
    <property type="evidence" value="ECO:0007669"/>
    <property type="project" value="UniProtKB-KW"/>
</dbReference>
<reference evidence="5" key="1">
    <citation type="journal article" date="2014" name="Int. J. Syst. Evol. Microbiol.">
        <title>Complete genome sequence of Corynebacterium casei LMG S-19264T (=DSM 44701T), isolated from a smear-ripened cheese.</title>
        <authorList>
            <consortium name="US DOE Joint Genome Institute (JGI-PGF)"/>
            <person name="Walter F."/>
            <person name="Albersmeier A."/>
            <person name="Kalinowski J."/>
            <person name="Ruckert C."/>
        </authorList>
    </citation>
    <scope>NUCLEOTIDE SEQUENCE</scope>
    <source>
        <strain evidence="5">CGMCC 4.7306</strain>
    </source>
</reference>
<accession>A0A917S632</accession>
<evidence type="ECO:0000313" key="5">
    <source>
        <dbReference type="EMBL" id="GGL60667.1"/>
    </source>
</evidence>
<dbReference type="PANTHER" id="PTHR43464">
    <property type="entry name" value="METHYLTRANSFERASE"/>
    <property type="match status" value="1"/>
</dbReference>
<dbReference type="AlphaFoldDB" id="A0A917S632"/>
<dbReference type="EMBL" id="BMMZ01000004">
    <property type="protein sequence ID" value="GGL60667.1"/>
    <property type="molecule type" value="Genomic_DNA"/>
</dbReference>
<proteinExistence type="predicted"/>
<dbReference type="RefSeq" id="WP_188894959.1">
    <property type="nucleotide sequence ID" value="NZ_BMMZ01000004.1"/>
</dbReference>
<dbReference type="SUPFAM" id="SSF53335">
    <property type="entry name" value="S-adenosyl-L-methionine-dependent methyltransferases"/>
    <property type="match status" value="1"/>
</dbReference>
<gene>
    <name evidence="5" type="ORF">GCM10011575_18970</name>
</gene>
<sequence length="215" mass="23516">MSDATAWFEALYAEAAAGDRDVPWDRDYPNPLLVEWLANHPLEAAGKRAVVVGCGLGNDAELIAARGFDTTAFDIAPTALELARHRYPDSPVHYRQVDLLDLPPDWHQAYDLVIESITVQALPPDLHEQAAAGVASLVSIGGLLVVISGARVGDEIPDGPPWPLTGDELGYFAVDGVERAVVETVPVGDGRIRWRAEFRRPDPEHDEDKTQSHWL</sequence>
<dbReference type="CDD" id="cd02440">
    <property type="entry name" value="AdoMet_MTases"/>
    <property type="match status" value="1"/>
</dbReference>
<evidence type="ECO:0000256" key="3">
    <source>
        <dbReference type="ARBA" id="ARBA00022691"/>
    </source>
</evidence>
<dbReference type="GO" id="GO:0008168">
    <property type="term" value="F:methyltransferase activity"/>
    <property type="evidence" value="ECO:0007669"/>
    <property type="project" value="UniProtKB-KW"/>
</dbReference>
<dbReference type="InterPro" id="IPR041698">
    <property type="entry name" value="Methyltransf_25"/>
</dbReference>
<evidence type="ECO:0000313" key="6">
    <source>
        <dbReference type="Proteomes" id="UP000613840"/>
    </source>
</evidence>
<keyword evidence="2" id="KW-0808">Transferase</keyword>